<dbReference type="EMBL" id="UZAL01039159">
    <property type="protein sequence ID" value="VDP74991.1"/>
    <property type="molecule type" value="Genomic_DNA"/>
</dbReference>
<keyword evidence="3" id="KW-1185">Reference proteome</keyword>
<feature type="region of interest" description="Disordered" evidence="1">
    <location>
        <begin position="1"/>
        <end position="36"/>
    </location>
</feature>
<protein>
    <submittedName>
        <fullName evidence="2">Uncharacterized protein</fullName>
    </submittedName>
</protein>
<evidence type="ECO:0000256" key="1">
    <source>
        <dbReference type="SAM" id="MobiDB-lite"/>
    </source>
</evidence>
<feature type="compositionally biased region" description="Polar residues" evidence="1">
    <location>
        <begin position="1"/>
        <end position="22"/>
    </location>
</feature>
<evidence type="ECO:0000313" key="3">
    <source>
        <dbReference type="Proteomes" id="UP000269396"/>
    </source>
</evidence>
<sequence>EHESSNQYQPTKSRRSQGTSLIHKSKQAREEEHQNR</sequence>
<accession>A0A183PTM3</accession>
<proteinExistence type="predicted"/>
<dbReference type="Proteomes" id="UP000269396">
    <property type="component" value="Unassembled WGS sequence"/>
</dbReference>
<reference evidence="2 3" key="1">
    <citation type="submission" date="2018-11" db="EMBL/GenBank/DDBJ databases">
        <authorList>
            <consortium name="Pathogen Informatics"/>
        </authorList>
    </citation>
    <scope>NUCLEOTIDE SEQUENCE [LARGE SCALE GENOMIC DNA]</scope>
    <source>
        <strain>Denwood</strain>
        <strain evidence="3">Zambia</strain>
    </source>
</reference>
<dbReference type="AlphaFoldDB" id="A0A183PTM3"/>
<name>A0A183PTM3_9TREM</name>
<gene>
    <name evidence="2" type="ORF">SMTD_LOCUS17709</name>
</gene>
<evidence type="ECO:0000313" key="2">
    <source>
        <dbReference type="EMBL" id="VDP74991.1"/>
    </source>
</evidence>
<feature type="compositionally biased region" description="Basic and acidic residues" evidence="1">
    <location>
        <begin position="27"/>
        <end position="36"/>
    </location>
</feature>
<organism evidence="2 3">
    <name type="scientific">Schistosoma mattheei</name>
    <dbReference type="NCBI Taxonomy" id="31246"/>
    <lineage>
        <taxon>Eukaryota</taxon>
        <taxon>Metazoa</taxon>
        <taxon>Spiralia</taxon>
        <taxon>Lophotrochozoa</taxon>
        <taxon>Platyhelminthes</taxon>
        <taxon>Trematoda</taxon>
        <taxon>Digenea</taxon>
        <taxon>Strigeidida</taxon>
        <taxon>Schistosomatoidea</taxon>
        <taxon>Schistosomatidae</taxon>
        <taxon>Schistosoma</taxon>
    </lineage>
</organism>
<feature type="non-terminal residue" evidence="2">
    <location>
        <position position="1"/>
    </location>
</feature>